<name>A0A5S4F2D9_9ACTN</name>
<evidence type="ECO:0000313" key="1">
    <source>
        <dbReference type="EMBL" id="TMR10249.1"/>
    </source>
</evidence>
<comment type="caution">
    <text evidence="1">The sequence shown here is derived from an EMBL/GenBank/DDBJ whole genome shotgun (WGS) entry which is preliminary data.</text>
</comment>
<dbReference type="EMBL" id="VCKX01000536">
    <property type="protein sequence ID" value="TMR10249.1"/>
    <property type="molecule type" value="Genomic_DNA"/>
</dbReference>
<dbReference type="OrthoDB" id="3681676at2"/>
<dbReference type="Proteomes" id="UP000306628">
    <property type="component" value="Unassembled WGS sequence"/>
</dbReference>
<dbReference type="RefSeq" id="WP_138698827.1">
    <property type="nucleotide sequence ID" value="NZ_VCKX01000536.1"/>
</dbReference>
<keyword evidence="2" id="KW-1185">Reference proteome</keyword>
<evidence type="ECO:0000313" key="2">
    <source>
        <dbReference type="Proteomes" id="UP000306628"/>
    </source>
</evidence>
<dbReference type="AlphaFoldDB" id="A0A5S4F2D9"/>
<gene>
    <name evidence="1" type="ORF">ETD85_60655</name>
</gene>
<sequence>MGSAGGSAAAEEEVAAWFDTKPSMREVLAVAALAFLDGLAEPDFEVQLGRLERLCHESGRRPYGGSLIAASGGLVGFRAPGHRARVLGELVARYGFWLWQPLREWVRSLAGAGPEVQVRAAEGVAALAAYSVKEVREEFLEVWARGTAAERVAAAHALSYMCADETLAPTALRVALEWAADPGHVRATAAAVALGGGLALRFPADSVRSLHRLGATGGPAAKVAGQSLALLLRQAGGRDDDRSRELTALAAALRNE</sequence>
<protein>
    <submittedName>
        <fullName evidence="1">Uncharacterized protein</fullName>
    </submittedName>
</protein>
<accession>A0A5S4F2D9</accession>
<proteinExistence type="predicted"/>
<reference evidence="1 2" key="1">
    <citation type="submission" date="2019-05" db="EMBL/GenBank/DDBJ databases">
        <title>Draft genome sequence of Nonomuraea zeae DSM 100528.</title>
        <authorList>
            <person name="Saricaoglu S."/>
            <person name="Isik K."/>
        </authorList>
    </citation>
    <scope>NUCLEOTIDE SEQUENCE [LARGE SCALE GENOMIC DNA]</scope>
    <source>
        <strain evidence="1 2">DSM 100528</strain>
    </source>
</reference>
<organism evidence="1 2">
    <name type="scientific">Nonomuraea zeae</name>
    <dbReference type="NCBI Taxonomy" id="1642303"/>
    <lineage>
        <taxon>Bacteria</taxon>
        <taxon>Bacillati</taxon>
        <taxon>Actinomycetota</taxon>
        <taxon>Actinomycetes</taxon>
        <taxon>Streptosporangiales</taxon>
        <taxon>Streptosporangiaceae</taxon>
        <taxon>Nonomuraea</taxon>
    </lineage>
</organism>